<dbReference type="Pfam" id="PF12831">
    <property type="entry name" value="FAD_oxidored"/>
    <property type="match status" value="1"/>
</dbReference>
<keyword evidence="5" id="KW-0411">Iron-sulfur</keyword>
<dbReference type="PANTHER" id="PTHR43498:SF1">
    <property type="entry name" value="COB--COM HETERODISULFIDE REDUCTASE IRON-SULFUR SUBUNIT A"/>
    <property type="match status" value="1"/>
</dbReference>
<dbReference type="Proteomes" id="UP000007799">
    <property type="component" value="Unassembled WGS sequence"/>
</dbReference>
<evidence type="ECO:0000313" key="7">
    <source>
        <dbReference type="Proteomes" id="UP000007799"/>
    </source>
</evidence>
<accession>F2TXH3</accession>
<dbReference type="PANTHER" id="PTHR43498">
    <property type="entry name" value="FERREDOXIN:COB-COM HETERODISULFIDE REDUCTASE SUBUNIT A"/>
    <property type="match status" value="1"/>
</dbReference>
<protein>
    <recommendedName>
        <fullName evidence="8">FAD dependent oxidoreductase</fullName>
    </recommendedName>
</protein>
<organism evidence="7">
    <name type="scientific">Salpingoeca rosetta (strain ATCC 50818 / BSB-021)</name>
    <dbReference type="NCBI Taxonomy" id="946362"/>
    <lineage>
        <taxon>Eukaryota</taxon>
        <taxon>Choanoflagellata</taxon>
        <taxon>Craspedida</taxon>
        <taxon>Salpingoecidae</taxon>
        <taxon>Salpingoeca</taxon>
    </lineage>
</organism>
<evidence type="ECO:0000256" key="2">
    <source>
        <dbReference type="ARBA" id="ARBA00022723"/>
    </source>
</evidence>
<keyword evidence="1" id="KW-0004">4Fe-4S</keyword>
<evidence type="ECO:0000256" key="1">
    <source>
        <dbReference type="ARBA" id="ARBA00022485"/>
    </source>
</evidence>
<sequence>MTAKSVLLTAAAVAVLAGVCLLGSLSVRVQATLVAVQQHQVVHADVAVYGSTPGGIMAAVAASRGGANVTLVSATTLIGGMCSSGLGKTDKGDPSVIGGLAHEFFGRVGARYNSTEPVYDFEPHVAEATFHDMLADANVTLVLNQHVTRLVKRDDDPTVIHALQFDQDLTVIAKRFIDASYEGDLLPLANVSFTIGREGQQQYNESLAGFRGRAMGHEFGVAVDPFDAHGNLLPLVSPQPKEKVGDGDGRVQSYNFRLCVTQDKTNRVPFAKPPNYNASAWELARRLFTAAVPPASRLPSGNLGPLPNGKFDMNNDGPISTDFIGGSQDWPTATPKQREIIWQAHKEYTQGLLWFLSQDPALNESVHDAMRNWGLCKDEFEAYDHWPPILYVREGRRMQGDLVFTQSLVERQREHDIGAASIGMGSYNYDMHNAQRYACTNKTACTAFSLPYAWNEGDVEQNPGYHYQIPYGALLPRKSQATNLLVPVAVSASHVGYGTLRMEPQFMIMGQAAGTAAAIGIQVAIPAPVQDINVKTLSKELKAAGQIVTQAPPTPEPHANCTFQDSVDYDHAPWSWPTTSRSQCCGMCAAYDGCVAAVFRYAGSPKNTCWPVLQGHKHKQPHPRTQGIVSCLLQHEN</sequence>
<proteinExistence type="predicted"/>
<reference evidence="6" key="1">
    <citation type="submission" date="2009-08" db="EMBL/GenBank/DDBJ databases">
        <title>Annotation of Salpingoeca rosetta.</title>
        <authorList>
            <consortium name="The Broad Institute Genome Sequencing Platform"/>
            <person name="Russ C."/>
            <person name="Cuomo C."/>
            <person name="Burger G."/>
            <person name="Gray M.W."/>
            <person name="Holland P.W.H."/>
            <person name="King N."/>
            <person name="Lang F.B.F."/>
            <person name="Roger A.J."/>
            <person name="Ruiz-Trillo I."/>
            <person name="Young S.K."/>
            <person name="Zeng Q."/>
            <person name="Gargeya S."/>
            <person name="Alvarado L."/>
            <person name="Berlin A."/>
            <person name="Chapman S.B."/>
            <person name="Chen Z."/>
            <person name="Freedman E."/>
            <person name="Gellesch M."/>
            <person name="Goldberg J."/>
            <person name="Griggs A."/>
            <person name="Gujja S."/>
            <person name="Heilman E."/>
            <person name="Heiman D."/>
            <person name="Howarth C."/>
            <person name="Mehta T."/>
            <person name="Neiman D."/>
            <person name="Pearson M."/>
            <person name="Roberts A."/>
            <person name="Saif S."/>
            <person name="Shea T."/>
            <person name="Shenoy N."/>
            <person name="Sisk P."/>
            <person name="Stolte C."/>
            <person name="Sykes S."/>
            <person name="White J."/>
            <person name="Yandava C."/>
            <person name="Haas B."/>
            <person name="Nusbaum C."/>
            <person name="Birren B."/>
        </authorList>
    </citation>
    <scope>NUCLEOTIDE SEQUENCE [LARGE SCALE GENOMIC DNA]</scope>
    <source>
        <strain evidence="6">ATCC 50818</strain>
    </source>
</reference>
<keyword evidence="2" id="KW-0479">Metal-binding</keyword>
<dbReference type="EMBL" id="GL832956">
    <property type="protein sequence ID" value="EGD76082.1"/>
    <property type="molecule type" value="Genomic_DNA"/>
</dbReference>
<dbReference type="RefSeq" id="XP_004998257.1">
    <property type="nucleotide sequence ID" value="XM_004998200.1"/>
</dbReference>
<dbReference type="eggNOG" id="ENOG502S0PZ">
    <property type="taxonomic scope" value="Eukaryota"/>
</dbReference>
<dbReference type="OMA" id="HNVQRYV"/>
<dbReference type="AlphaFoldDB" id="F2TXH3"/>
<evidence type="ECO:0000256" key="5">
    <source>
        <dbReference type="ARBA" id="ARBA00023014"/>
    </source>
</evidence>
<evidence type="ECO:0000256" key="3">
    <source>
        <dbReference type="ARBA" id="ARBA00023002"/>
    </source>
</evidence>
<dbReference type="InterPro" id="IPR036188">
    <property type="entry name" value="FAD/NAD-bd_sf"/>
</dbReference>
<dbReference type="OrthoDB" id="10264636at2759"/>
<dbReference type="KEGG" id="sre:PTSG_00789"/>
<dbReference type="InParanoid" id="F2TXH3"/>
<dbReference type="GO" id="GO:0046872">
    <property type="term" value="F:metal ion binding"/>
    <property type="evidence" value="ECO:0007669"/>
    <property type="project" value="UniProtKB-KW"/>
</dbReference>
<dbReference type="Gene3D" id="3.50.50.60">
    <property type="entry name" value="FAD/NAD(P)-binding domain"/>
    <property type="match status" value="1"/>
</dbReference>
<dbReference type="SUPFAM" id="SSF51905">
    <property type="entry name" value="FAD/NAD(P)-binding domain"/>
    <property type="match status" value="1"/>
</dbReference>
<gene>
    <name evidence="6" type="ORF">PTSG_00789</name>
</gene>
<keyword evidence="3" id="KW-0560">Oxidoreductase</keyword>
<dbReference type="GeneID" id="16078852"/>
<keyword evidence="7" id="KW-1185">Reference proteome</keyword>
<evidence type="ECO:0000313" key="6">
    <source>
        <dbReference type="EMBL" id="EGD76082.1"/>
    </source>
</evidence>
<dbReference type="InterPro" id="IPR039650">
    <property type="entry name" value="HdrA-like"/>
</dbReference>
<keyword evidence="4" id="KW-0408">Iron</keyword>
<evidence type="ECO:0000256" key="4">
    <source>
        <dbReference type="ARBA" id="ARBA00023004"/>
    </source>
</evidence>
<dbReference type="GO" id="GO:0016491">
    <property type="term" value="F:oxidoreductase activity"/>
    <property type="evidence" value="ECO:0007669"/>
    <property type="project" value="UniProtKB-KW"/>
</dbReference>
<evidence type="ECO:0008006" key="8">
    <source>
        <dbReference type="Google" id="ProtNLM"/>
    </source>
</evidence>
<dbReference type="GO" id="GO:0051539">
    <property type="term" value="F:4 iron, 4 sulfur cluster binding"/>
    <property type="evidence" value="ECO:0007669"/>
    <property type="project" value="UniProtKB-KW"/>
</dbReference>
<name>F2TXH3_SALR5</name>